<dbReference type="InterPro" id="IPR004013">
    <property type="entry name" value="PHP_dom"/>
</dbReference>
<feature type="non-terminal residue" evidence="2">
    <location>
        <position position="31"/>
    </location>
</feature>
<dbReference type="InterPro" id="IPR016195">
    <property type="entry name" value="Pol/histidinol_Pase-like"/>
</dbReference>
<evidence type="ECO:0000313" key="2">
    <source>
        <dbReference type="EMBL" id="SVC37155.1"/>
    </source>
</evidence>
<proteinExistence type="predicted"/>
<evidence type="ECO:0000259" key="1">
    <source>
        <dbReference type="Pfam" id="PF02811"/>
    </source>
</evidence>
<dbReference type="Pfam" id="PF02811">
    <property type="entry name" value="PHP"/>
    <property type="match status" value="1"/>
</dbReference>
<name>A0A382LN15_9ZZZZ</name>
<dbReference type="AlphaFoldDB" id="A0A382LN15"/>
<dbReference type="GO" id="GO:0003824">
    <property type="term" value="F:catalytic activity"/>
    <property type="evidence" value="ECO:0007669"/>
    <property type="project" value="InterPro"/>
</dbReference>
<protein>
    <recommendedName>
        <fullName evidence="1">PHP domain-containing protein</fullName>
    </recommendedName>
</protein>
<dbReference type="EMBL" id="UINC01087626">
    <property type="protein sequence ID" value="SVC37155.1"/>
    <property type="molecule type" value="Genomic_DNA"/>
</dbReference>
<dbReference type="Gene3D" id="3.20.20.140">
    <property type="entry name" value="Metal-dependent hydrolases"/>
    <property type="match status" value="1"/>
</dbReference>
<dbReference type="SUPFAM" id="SSF89550">
    <property type="entry name" value="PHP domain-like"/>
    <property type="match status" value="1"/>
</dbReference>
<reference evidence="2" key="1">
    <citation type="submission" date="2018-05" db="EMBL/GenBank/DDBJ databases">
        <authorList>
            <person name="Lanie J.A."/>
            <person name="Ng W.-L."/>
            <person name="Kazmierczak K.M."/>
            <person name="Andrzejewski T.M."/>
            <person name="Davidsen T.M."/>
            <person name="Wayne K.J."/>
            <person name="Tettelin H."/>
            <person name="Glass J.I."/>
            <person name="Rusch D."/>
            <person name="Podicherti R."/>
            <person name="Tsui H.-C.T."/>
            <person name="Winkler M.E."/>
        </authorList>
    </citation>
    <scope>NUCLEOTIDE SEQUENCE</scope>
</reference>
<organism evidence="2">
    <name type="scientific">marine metagenome</name>
    <dbReference type="NCBI Taxonomy" id="408172"/>
    <lineage>
        <taxon>unclassified sequences</taxon>
        <taxon>metagenomes</taxon>
        <taxon>ecological metagenomes</taxon>
    </lineage>
</organism>
<accession>A0A382LN15</accession>
<feature type="domain" description="PHP" evidence="1">
    <location>
        <begin position="7"/>
        <end position="30"/>
    </location>
</feature>
<sequence length="31" mass="3313">MTGSFTHLHVHTEYSLLDGAARIGELVKAAS</sequence>
<gene>
    <name evidence="2" type="ORF">METZ01_LOCUS290009</name>
</gene>